<gene>
    <name evidence="2" type="ORF">HHL24_12565</name>
</gene>
<dbReference type="EMBL" id="JABBGJ010000011">
    <property type="protein sequence ID" value="NML98777.1"/>
    <property type="molecule type" value="Genomic_DNA"/>
</dbReference>
<feature type="domain" description="GmrSD restriction endonucleases N-terminal" evidence="1">
    <location>
        <begin position="17"/>
        <end position="160"/>
    </location>
</feature>
<organism evidence="2 3">
    <name type="scientific">Paraburkholderia polaris</name>
    <dbReference type="NCBI Taxonomy" id="2728848"/>
    <lineage>
        <taxon>Bacteria</taxon>
        <taxon>Pseudomonadati</taxon>
        <taxon>Pseudomonadota</taxon>
        <taxon>Betaproteobacteria</taxon>
        <taxon>Burkholderiales</taxon>
        <taxon>Burkholderiaceae</taxon>
        <taxon>Paraburkholderia</taxon>
    </lineage>
</organism>
<keyword evidence="3" id="KW-1185">Reference proteome</keyword>
<dbReference type="AlphaFoldDB" id="A0A848I8K1"/>
<dbReference type="RefSeq" id="WP_169485783.1">
    <property type="nucleotide sequence ID" value="NZ_JABBGJ010000011.1"/>
</dbReference>
<evidence type="ECO:0000313" key="3">
    <source>
        <dbReference type="Proteomes" id="UP000544134"/>
    </source>
</evidence>
<accession>A0A848I8K1</accession>
<evidence type="ECO:0000313" key="2">
    <source>
        <dbReference type="EMBL" id="NML98777.1"/>
    </source>
</evidence>
<sequence length="349" mass="40073">MKANASPMSVADYCSALQEKKIIVNSDYQRKDGLWTAPARSFFIESILLEYPIPKLFVYAKLDLKTKGVIKEIVDGQQRSQALMMFYENKLILSKNLETEELRGMRYNKLSEEWQTKFLSYQLPVDQFAGVPENEVREAFRRMNANNVPLNAEEQRNARYQGDFKWFINGLAEVFKESLLSIGVLSRRDMIRMTDLRLYAEIVLTMDEGFITVKGAQLDRIYKKYNAGFEQADELNEKIKYGIEFVLHHEILHDDVLLRMHVFQSLVLAAIAVRFGGDFGDKAEVDYNEMNAEIVAHNFPIETLISSLQEPEDFPALTKFVGASSEATNTGAARAIRFLYFKQALKNLV</sequence>
<proteinExistence type="predicted"/>
<protein>
    <submittedName>
        <fullName evidence="2">DUF262 domain-containing protein</fullName>
    </submittedName>
</protein>
<dbReference type="PANTHER" id="PTHR39639:SF1">
    <property type="entry name" value="DUF262 DOMAIN-CONTAINING PROTEIN"/>
    <property type="match status" value="1"/>
</dbReference>
<evidence type="ECO:0000259" key="1">
    <source>
        <dbReference type="Pfam" id="PF03235"/>
    </source>
</evidence>
<dbReference type="Proteomes" id="UP000544134">
    <property type="component" value="Unassembled WGS sequence"/>
</dbReference>
<dbReference type="InterPro" id="IPR004919">
    <property type="entry name" value="GmrSD_N"/>
</dbReference>
<dbReference type="Pfam" id="PF03235">
    <property type="entry name" value="GmrSD_N"/>
    <property type="match status" value="1"/>
</dbReference>
<comment type="caution">
    <text evidence="2">The sequence shown here is derived from an EMBL/GenBank/DDBJ whole genome shotgun (WGS) entry which is preliminary data.</text>
</comment>
<reference evidence="2 3" key="1">
    <citation type="submission" date="2020-04" db="EMBL/GenBank/DDBJ databases">
        <title>Paraburkholderia sp. RP-4-7 isolated from soil.</title>
        <authorList>
            <person name="Dahal R.H."/>
        </authorList>
    </citation>
    <scope>NUCLEOTIDE SEQUENCE [LARGE SCALE GENOMIC DNA]</scope>
    <source>
        <strain evidence="2 3">RP-4-7</strain>
    </source>
</reference>
<dbReference type="PANTHER" id="PTHR39639">
    <property type="entry name" value="CHROMOSOME 16, WHOLE GENOME SHOTGUN SEQUENCE"/>
    <property type="match status" value="1"/>
</dbReference>
<name>A0A848I8K1_9BURK</name>